<gene>
    <name evidence="1" type="ORF">GSONMT00068742001</name>
</gene>
<dbReference type="AlphaFoldDB" id="A0A060WDG6"/>
<dbReference type="EMBL" id="FR904434">
    <property type="protein sequence ID" value="CDQ63239.1"/>
    <property type="molecule type" value="Genomic_DNA"/>
</dbReference>
<protein>
    <submittedName>
        <fullName evidence="1">Uncharacterized protein</fullName>
    </submittedName>
</protein>
<proteinExistence type="predicted"/>
<dbReference type="STRING" id="8022.A0A060WDG6"/>
<sequence>MCPGLPHKDTTHVFSLVDTDMLKKVISQFKPSTCLLNPIPTTFFKTVFNCISEEVHAIVNQVINMFRDTFPNALKTVMVKPLLKESNLESSALNNFQPISNLKLRRNGFSNS</sequence>
<reference evidence="1" key="2">
    <citation type="submission" date="2014-03" db="EMBL/GenBank/DDBJ databases">
        <authorList>
            <person name="Genoscope - CEA"/>
        </authorList>
    </citation>
    <scope>NUCLEOTIDE SEQUENCE</scope>
</reference>
<reference evidence="1" key="1">
    <citation type="journal article" date="2014" name="Nat. Commun.">
        <title>The rainbow trout genome provides novel insights into evolution after whole-genome duplication in vertebrates.</title>
        <authorList>
            <person name="Berthelot C."/>
            <person name="Brunet F."/>
            <person name="Chalopin D."/>
            <person name="Juanchich A."/>
            <person name="Bernard M."/>
            <person name="Noel B."/>
            <person name="Bento P."/>
            <person name="Da Silva C."/>
            <person name="Labadie K."/>
            <person name="Alberti A."/>
            <person name="Aury J.M."/>
            <person name="Louis A."/>
            <person name="Dehais P."/>
            <person name="Bardou P."/>
            <person name="Montfort J."/>
            <person name="Klopp C."/>
            <person name="Cabau C."/>
            <person name="Gaspin C."/>
            <person name="Thorgaard G.H."/>
            <person name="Boussaha M."/>
            <person name="Quillet E."/>
            <person name="Guyomard R."/>
            <person name="Galiana D."/>
            <person name="Bobe J."/>
            <person name="Volff J.N."/>
            <person name="Genet C."/>
            <person name="Wincker P."/>
            <person name="Jaillon O."/>
            <person name="Roest Crollius H."/>
            <person name="Guiguen Y."/>
        </authorList>
    </citation>
    <scope>NUCLEOTIDE SEQUENCE [LARGE SCALE GENOMIC DNA]</scope>
</reference>
<dbReference type="PaxDb" id="8022-A0A060WDG6"/>
<dbReference type="Proteomes" id="UP000193380">
    <property type="component" value="Unassembled WGS sequence"/>
</dbReference>
<evidence type="ECO:0000313" key="2">
    <source>
        <dbReference type="Proteomes" id="UP000193380"/>
    </source>
</evidence>
<name>A0A060WDG6_ONCMY</name>
<accession>A0A060WDG6</accession>
<evidence type="ECO:0000313" key="1">
    <source>
        <dbReference type="EMBL" id="CDQ63239.1"/>
    </source>
</evidence>
<organism evidence="1 2">
    <name type="scientific">Oncorhynchus mykiss</name>
    <name type="common">Rainbow trout</name>
    <name type="synonym">Salmo gairdneri</name>
    <dbReference type="NCBI Taxonomy" id="8022"/>
    <lineage>
        <taxon>Eukaryota</taxon>
        <taxon>Metazoa</taxon>
        <taxon>Chordata</taxon>
        <taxon>Craniata</taxon>
        <taxon>Vertebrata</taxon>
        <taxon>Euteleostomi</taxon>
        <taxon>Actinopterygii</taxon>
        <taxon>Neopterygii</taxon>
        <taxon>Teleostei</taxon>
        <taxon>Protacanthopterygii</taxon>
        <taxon>Salmoniformes</taxon>
        <taxon>Salmonidae</taxon>
        <taxon>Salmoninae</taxon>
        <taxon>Oncorhynchus</taxon>
    </lineage>
</organism>